<dbReference type="PIRSF" id="PIRSF000006">
    <property type="entry name" value="Cbb3-Cox_fixP"/>
    <property type="match status" value="1"/>
</dbReference>
<evidence type="ECO:0000256" key="1">
    <source>
        <dbReference type="ARBA" id="ARBA00001926"/>
    </source>
</evidence>
<dbReference type="InterPro" id="IPR032858">
    <property type="entry name" value="CcoP_N"/>
</dbReference>
<keyword evidence="5" id="KW-0813">Transport</keyword>
<keyword evidence="16" id="KW-0560">Oxidoreductase</keyword>
<keyword evidence="7" id="KW-0997">Cell inner membrane</keyword>
<feature type="domain" description="Cytochrome c" evidence="22">
    <location>
        <begin position="224"/>
        <end position="305"/>
    </location>
</feature>
<dbReference type="Pfam" id="PF14715">
    <property type="entry name" value="FixP_N"/>
    <property type="match status" value="1"/>
</dbReference>
<evidence type="ECO:0000313" key="23">
    <source>
        <dbReference type="EMBL" id="OIR00212.1"/>
    </source>
</evidence>
<gene>
    <name evidence="23" type="primary">ccoP_2</name>
    <name evidence="23" type="ORF">GALL_176700</name>
</gene>
<evidence type="ECO:0000256" key="17">
    <source>
        <dbReference type="ARBA" id="ARBA00023004"/>
    </source>
</evidence>
<evidence type="ECO:0000256" key="16">
    <source>
        <dbReference type="ARBA" id="ARBA00023002"/>
    </source>
</evidence>
<evidence type="ECO:0000256" key="10">
    <source>
        <dbReference type="ARBA" id="ARBA00022692"/>
    </source>
</evidence>
<keyword evidence="12" id="KW-0677">Repeat</keyword>
<evidence type="ECO:0000256" key="14">
    <source>
        <dbReference type="ARBA" id="ARBA00022982"/>
    </source>
</evidence>
<proteinExistence type="inferred from homology"/>
<dbReference type="Pfam" id="PF13442">
    <property type="entry name" value="Cytochrome_CBB3"/>
    <property type="match status" value="2"/>
</dbReference>
<keyword evidence="9" id="KW-0679">Respiratory chain</keyword>
<protein>
    <recommendedName>
        <fullName evidence="20">Cytochrome c oxidase subunit III</fullName>
    </recommendedName>
</protein>
<dbReference type="InterPro" id="IPR036909">
    <property type="entry name" value="Cyt_c-like_dom_sf"/>
</dbReference>
<dbReference type="InterPro" id="IPR050597">
    <property type="entry name" value="Cytochrome_c_Oxidase_Subunit"/>
</dbReference>
<keyword evidence="14" id="KW-0249">Electron transport</keyword>
<keyword evidence="10 21" id="KW-0812">Transmembrane</keyword>
<dbReference type="GO" id="GO:0016491">
    <property type="term" value="F:oxidoreductase activity"/>
    <property type="evidence" value="ECO:0007669"/>
    <property type="project" value="UniProtKB-KW"/>
</dbReference>
<evidence type="ECO:0000256" key="6">
    <source>
        <dbReference type="ARBA" id="ARBA00022475"/>
    </source>
</evidence>
<feature type="transmembrane region" description="Helical" evidence="21">
    <location>
        <begin position="66"/>
        <end position="85"/>
    </location>
</feature>
<evidence type="ECO:0000256" key="15">
    <source>
        <dbReference type="ARBA" id="ARBA00022989"/>
    </source>
</evidence>
<comment type="similarity">
    <text evidence="4">Belongs to the CcoP / FixP family.</text>
</comment>
<dbReference type="InterPro" id="IPR004678">
    <property type="entry name" value="Cyt_c_oxidase_cbb3_su3"/>
</dbReference>
<evidence type="ECO:0000256" key="12">
    <source>
        <dbReference type="ARBA" id="ARBA00022737"/>
    </source>
</evidence>
<comment type="caution">
    <text evidence="23">The sequence shown here is derived from an EMBL/GenBank/DDBJ whole genome shotgun (WGS) entry which is preliminary data.</text>
</comment>
<dbReference type="UniPathway" id="UPA00705"/>
<dbReference type="PANTHER" id="PTHR33751">
    <property type="entry name" value="CBB3-TYPE CYTOCHROME C OXIDASE SUBUNIT FIXP"/>
    <property type="match status" value="1"/>
</dbReference>
<evidence type="ECO:0000256" key="8">
    <source>
        <dbReference type="ARBA" id="ARBA00022617"/>
    </source>
</evidence>
<evidence type="ECO:0000256" key="2">
    <source>
        <dbReference type="ARBA" id="ARBA00004533"/>
    </source>
</evidence>
<sequence>MNQFYSPGWAYWIGGVTIVSIVALFLFLRGTAKQTVFRDKNGQVIATTGHVWDGDLQEFNNPLPRWWMGLFILTLIFSIVYLILYPGLGFWNGILGFSSDQMYKAESRAYEQRIGPLYAKYMQTPIPELAKDPQAMATGQRMFLTYCSQCHGSDAGGSKGFPNLTVSGEKSWLYGNQPDTIVQTLTDGRQGMMPPMGAAVGGKQGVAEVAHYVRSLSGLSHDAALAAKGKPLFATACAGCHGASGEGNQALGAPNLSDRYWLFGSSLQTIEHTIEMGRSAHMPAQKNILGPEKIHVLAAYVFGLSHGQKATGNP</sequence>
<reference evidence="23" key="1">
    <citation type="submission" date="2016-10" db="EMBL/GenBank/DDBJ databases">
        <title>Sequence of Gallionella enrichment culture.</title>
        <authorList>
            <person name="Poehlein A."/>
            <person name="Muehling M."/>
            <person name="Daniel R."/>
        </authorList>
    </citation>
    <scope>NUCLEOTIDE SEQUENCE</scope>
</reference>
<dbReference type="GO" id="GO:0005886">
    <property type="term" value="C:plasma membrane"/>
    <property type="evidence" value="ECO:0007669"/>
    <property type="project" value="UniProtKB-SubCell"/>
</dbReference>
<feature type="domain" description="Cytochrome c" evidence="22">
    <location>
        <begin position="134"/>
        <end position="217"/>
    </location>
</feature>
<comment type="pathway">
    <text evidence="3">Energy metabolism; oxidative phosphorylation.</text>
</comment>
<evidence type="ECO:0000256" key="13">
    <source>
        <dbReference type="ARBA" id="ARBA00022781"/>
    </source>
</evidence>
<dbReference type="PANTHER" id="PTHR33751:SF1">
    <property type="entry name" value="CBB3-TYPE CYTOCHROME C OXIDASE SUBUNIT FIXP"/>
    <property type="match status" value="1"/>
</dbReference>
<keyword evidence="19 21" id="KW-0472">Membrane</keyword>
<evidence type="ECO:0000256" key="9">
    <source>
        <dbReference type="ARBA" id="ARBA00022660"/>
    </source>
</evidence>
<evidence type="ECO:0000259" key="22">
    <source>
        <dbReference type="PROSITE" id="PS51007"/>
    </source>
</evidence>
<evidence type="ECO:0000256" key="19">
    <source>
        <dbReference type="ARBA" id="ARBA00023136"/>
    </source>
</evidence>
<organism evidence="23">
    <name type="scientific">mine drainage metagenome</name>
    <dbReference type="NCBI Taxonomy" id="410659"/>
    <lineage>
        <taxon>unclassified sequences</taxon>
        <taxon>metagenomes</taxon>
        <taxon>ecological metagenomes</taxon>
    </lineage>
</organism>
<dbReference type="InterPro" id="IPR009056">
    <property type="entry name" value="Cyt_c-like_dom"/>
</dbReference>
<dbReference type="PROSITE" id="PS51007">
    <property type="entry name" value="CYTC"/>
    <property type="match status" value="2"/>
</dbReference>
<comment type="cofactor">
    <cofactor evidence="1">
        <name>heme c</name>
        <dbReference type="ChEBI" id="CHEBI:61717"/>
    </cofactor>
</comment>
<dbReference type="GO" id="GO:0006119">
    <property type="term" value="P:oxidative phosphorylation"/>
    <property type="evidence" value="ECO:0007669"/>
    <property type="project" value="UniProtKB-UniPathway"/>
</dbReference>
<keyword evidence="11" id="KW-0479">Metal-binding</keyword>
<dbReference type="NCBIfam" id="TIGR00782">
    <property type="entry name" value="ccoP"/>
    <property type="match status" value="1"/>
</dbReference>
<dbReference type="GO" id="GO:0020037">
    <property type="term" value="F:heme binding"/>
    <property type="evidence" value="ECO:0007669"/>
    <property type="project" value="InterPro"/>
</dbReference>
<dbReference type="Gene3D" id="6.10.280.130">
    <property type="match status" value="1"/>
</dbReference>
<evidence type="ECO:0000256" key="3">
    <source>
        <dbReference type="ARBA" id="ARBA00004673"/>
    </source>
</evidence>
<evidence type="ECO:0000256" key="5">
    <source>
        <dbReference type="ARBA" id="ARBA00022448"/>
    </source>
</evidence>
<keyword evidence="6" id="KW-1003">Cell membrane</keyword>
<dbReference type="GO" id="GO:0009055">
    <property type="term" value="F:electron transfer activity"/>
    <property type="evidence" value="ECO:0007669"/>
    <property type="project" value="InterPro"/>
</dbReference>
<dbReference type="GO" id="GO:0046872">
    <property type="term" value="F:metal ion binding"/>
    <property type="evidence" value="ECO:0007669"/>
    <property type="project" value="UniProtKB-KW"/>
</dbReference>
<keyword evidence="17" id="KW-0408">Iron</keyword>
<dbReference type="SUPFAM" id="SSF46626">
    <property type="entry name" value="Cytochrome c"/>
    <property type="match status" value="2"/>
</dbReference>
<feature type="transmembrane region" description="Helical" evidence="21">
    <location>
        <begin position="9"/>
        <end position="28"/>
    </location>
</feature>
<evidence type="ECO:0000256" key="21">
    <source>
        <dbReference type="SAM" id="Phobius"/>
    </source>
</evidence>
<evidence type="ECO:0000256" key="4">
    <source>
        <dbReference type="ARBA" id="ARBA00006113"/>
    </source>
</evidence>
<evidence type="ECO:0000256" key="20">
    <source>
        <dbReference type="ARBA" id="ARBA00029635"/>
    </source>
</evidence>
<keyword evidence="8" id="KW-0349">Heme</keyword>
<dbReference type="Gene3D" id="1.10.760.10">
    <property type="entry name" value="Cytochrome c-like domain"/>
    <property type="match status" value="2"/>
</dbReference>
<dbReference type="EMBL" id="MLJW01000097">
    <property type="protein sequence ID" value="OIR00212.1"/>
    <property type="molecule type" value="Genomic_DNA"/>
</dbReference>
<dbReference type="AlphaFoldDB" id="A0A1J5SER2"/>
<keyword evidence="18" id="KW-0406">Ion transport</keyword>
<keyword evidence="13" id="KW-0375">Hydrogen ion transport</keyword>
<keyword evidence="15 21" id="KW-1133">Transmembrane helix</keyword>
<evidence type="ECO:0000256" key="7">
    <source>
        <dbReference type="ARBA" id="ARBA00022519"/>
    </source>
</evidence>
<accession>A0A1J5SER2</accession>
<name>A0A1J5SER2_9ZZZZ</name>
<dbReference type="GO" id="GO:1902600">
    <property type="term" value="P:proton transmembrane transport"/>
    <property type="evidence" value="ECO:0007669"/>
    <property type="project" value="UniProtKB-KW"/>
</dbReference>
<comment type="subcellular location">
    <subcellularLocation>
        <location evidence="2">Cell inner membrane</location>
    </subcellularLocation>
</comment>
<evidence type="ECO:0000256" key="18">
    <source>
        <dbReference type="ARBA" id="ARBA00023065"/>
    </source>
</evidence>
<dbReference type="InterPro" id="IPR038414">
    <property type="entry name" value="CcoP_N_sf"/>
</dbReference>
<evidence type="ECO:0000256" key="11">
    <source>
        <dbReference type="ARBA" id="ARBA00022723"/>
    </source>
</evidence>